<gene>
    <name evidence="2" type="ORF">C8N32_13114</name>
</gene>
<protein>
    <recommendedName>
        <fullName evidence="1">SnoaL-like domain-containing protein</fullName>
    </recommendedName>
</protein>
<organism evidence="2 3">
    <name type="scientific">Rhodovulum imhoffii</name>
    <dbReference type="NCBI Taxonomy" id="365340"/>
    <lineage>
        <taxon>Bacteria</taxon>
        <taxon>Pseudomonadati</taxon>
        <taxon>Pseudomonadota</taxon>
        <taxon>Alphaproteobacteria</taxon>
        <taxon>Rhodobacterales</taxon>
        <taxon>Paracoccaceae</taxon>
        <taxon>Rhodovulum</taxon>
    </lineage>
</organism>
<sequence length="141" mass="15470">MTKVDTLIRWLHDVVGNGYLDRIADLCDTDTHVIGLMPGTIADAADMRVFIDALLHLVRNPTHRVLQAMENGAWVSVVLEIRAFSIGGARPITLTGQMTARFEADKLAEVYTHFDMIGFFEMLGLLPSDAMALGISGQKIA</sequence>
<dbReference type="SUPFAM" id="SSF54427">
    <property type="entry name" value="NTF2-like"/>
    <property type="match status" value="1"/>
</dbReference>
<evidence type="ECO:0000313" key="3">
    <source>
        <dbReference type="Proteomes" id="UP000243859"/>
    </source>
</evidence>
<dbReference type="EMBL" id="QAAA01000031">
    <property type="protein sequence ID" value="PTN00563.1"/>
    <property type="molecule type" value="Genomic_DNA"/>
</dbReference>
<feature type="domain" description="SnoaL-like" evidence="1">
    <location>
        <begin position="10"/>
        <end position="109"/>
    </location>
</feature>
<proteinExistence type="predicted"/>
<name>A0A2T5BNL1_9RHOB</name>
<dbReference type="Pfam" id="PF12680">
    <property type="entry name" value="SnoaL_2"/>
    <property type="match status" value="1"/>
</dbReference>
<comment type="caution">
    <text evidence="2">The sequence shown here is derived from an EMBL/GenBank/DDBJ whole genome shotgun (WGS) entry which is preliminary data.</text>
</comment>
<dbReference type="InterPro" id="IPR032710">
    <property type="entry name" value="NTF2-like_dom_sf"/>
</dbReference>
<dbReference type="InterPro" id="IPR037401">
    <property type="entry name" value="SnoaL-like"/>
</dbReference>
<reference evidence="2 3" key="1">
    <citation type="submission" date="2018-04" db="EMBL/GenBank/DDBJ databases">
        <title>Genomic Encyclopedia of Archaeal and Bacterial Type Strains, Phase II (KMG-II): from individual species to whole genera.</title>
        <authorList>
            <person name="Goeker M."/>
        </authorList>
    </citation>
    <scope>NUCLEOTIDE SEQUENCE [LARGE SCALE GENOMIC DNA]</scope>
    <source>
        <strain evidence="2 3">DSM 18064</strain>
    </source>
</reference>
<evidence type="ECO:0000313" key="2">
    <source>
        <dbReference type="EMBL" id="PTN00563.1"/>
    </source>
</evidence>
<keyword evidence="3" id="KW-1185">Reference proteome</keyword>
<accession>A0A2T5BNL1</accession>
<dbReference type="Proteomes" id="UP000243859">
    <property type="component" value="Unassembled WGS sequence"/>
</dbReference>
<dbReference type="Gene3D" id="3.10.450.50">
    <property type="match status" value="1"/>
</dbReference>
<dbReference type="RefSeq" id="WP_107893635.1">
    <property type="nucleotide sequence ID" value="NZ_NHSI01000060.1"/>
</dbReference>
<dbReference type="OrthoDB" id="7844074at2"/>
<dbReference type="AlphaFoldDB" id="A0A2T5BNL1"/>
<evidence type="ECO:0000259" key="1">
    <source>
        <dbReference type="Pfam" id="PF12680"/>
    </source>
</evidence>